<name>A0A9D1DF14_9FIRM</name>
<sequence length="395" mass="43244">MAAGTASSGRFTVSCAEEDELDWISPTIGSNDAVMIVDNGSDWQTRLNLRAEQRKGSEILGRIYTGTRIEVYQDNGEWCLVGLQFNGSDVLTGEVMKAHLRPVGGSFSALCPLAVVKTEVSVTGTGGFMELIQLKPGDKAYVLAVCGDEYFLMIPDVGQGYASVSAFEPLSEPRQGERIVYQTWVVPSGGITFIDKHTQCETTLVGGVYLEDCWQVEGETQWHITYGAGIQRMLRAECTIPQDQLSQQGLQSFEGEVYAYDKSFILRVGTQNGKPILKRIEQNGDILWAVGNVPKNAVPLDPDLCIIECEATELLSQAVIDNLFAYVREKHPLDERTSSDTVSDTVIDRCKLRAALVLEPGSCDLTIHAWLEDEDGAYVTGGDLDPKSGAITRWG</sequence>
<organism evidence="2 3">
    <name type="scientific">Candidatus Caccousia avicola</name>
    <dbReference type="NCBI Taxonomy" id="2840721"/>
    <lineage>
        <taxon>Bacteria</taxon>
        <taxon>Bacillati</taxon>
        <taxon>Bacillota</taxon>
        <taxon>Clostridia</taxon>
        <taxon>Eubacteriales</taxon>
        <taxon>Oscillospiraceae</taxon>
        <taxon>Oscillospiraceae incertae sedis</taxon>
        <taxon>Candidatus Caccousia</taxon>
    </lineage>
</organism>
<gene>
    <name evidence="2" type="ORF">IAB89_06335</name>
</gene>
<feature type="domain" description="SH3b" evidence="1">
    <location>
        <begin position="46"/>
        <end position="84"/>
    </location>
</feature>
<dbReference type="Pfam" id="PF08239">
    <property type="entry name" value="SH3_3"/>
    <property type="match status" value="1"/>
</dbReference>
<dbReference type="EMBL" id="DVGZ01000066">
    <property type="protein sequence ID" value="HIR47263.1"/>
    <property type="molecule type" value="Genomic_DNA"/>
</dbReference>
<dbReference type="InterPro" id="IPR003646">
    <property type="entry name" value="SH3-like_bac-type"/>
</dbReference>
<evidence type="ECO:0000259" key="1">
    <source>
        <dbReference type="Pfam" id="PF08239"/>
    </source>
</evidence>
<evidence type="ECO:0000313" key="2">
    <source>
        <dbReference type="EMBL" id="HIR47263.1"/>
    </source>
</evidence>
<comment type="caution">
    <text evidence="2">The sequence shown here is derived from an EMBL/GenBank/DDBJ whole genome shotgun (WGS) entry which is preliminary data.</text>
</comment>
<proteinExistence type="predicted"/>
<accession>A0A9D1DF14</accession>
<dbReference type="Gene3D" id="2.30.30.40">
    <property type="entry name" value="SH3 Domains"/>
    <property type="match status" value="1"/>
</dbReference>
<reference evidence="2" key="1">
    <citation type="submission" date="2020-10" db="EMBL/GenBank/DDBJ databases">
        <authorList>
            <person name="Gilroy R."/>
        </authorList>
    </citation>
    <scope>NUCLEOTIDE SEQUENCE</scope>
    <source>
        <strain evidence="2">ChiSxjej1B13-7958</strain>
    </source>
</reference>
<dbReference type="AlphaFoldDB" id="A0A9D1DF14"/>
<evidence type="ECO:0000313" key="3">
    <source>
        <dbReference type="Proteomes" id="UP000824242"/>
    </source>
</evidence>
<reference evidence="2" key="2">
    <citation type="journal article" date="2021" name="PeerJ">
        <title>Extensive microbial diversity within the chicken gut microbiome revealed by metagenomics and culture.</title>
        <authorList>
            <person name="Gilroy R."/>
            <person name="Ravi A."/>
            <person name="Getino M."/>
            <person name="Pursley I."/>
            <person name="Horton D.L."/>
            <person name="Alikhan N.F."/>
            <person name="Baker D."/>
            <person name="Gharbi K."/>
            <person name="Hall N."/>
            <person name="Watson M."/>
            <person name="Adriaenssens E.M."/>
            <person name="Foster-Nyarko E."/>
            <person name="Jarju S."/>
            <person name="Secka A."/>
            <person name="Antonio M."/>
            <person name="Oren A."/>
            <person name="Chaudhuri R.R."/>
            <person name="La Ragione R."/>
            <person name="Hildebrand F."/>
            <person name="Pallen M.J."/>
        </authorList>
    </citation>
    <scope>NUCLEOTIDE SEQUENCE</scope>
    <source>
        <strain evidence="2">ChiSxjej1B13-7958</strain>
    </source>
</reference>
<dbReference type="Proteomes" id="UP000824242">
    <property type="component" value="Unassembled WGS sequence"/>
</dbReference>
<protein>
    <submittedName>
        <fullName evidence="2">SH3 domain-containing protein</fullName>
    </submittedName>
</protein>